<gene>
    <name evidence="2" type="ORF">GCM10010412_028450</name>
</gene>
<sequence>MTTRTPPRLRRLLLAPTLVLAGIGLIAAVLATTAVAGAALLAYLRMSEPAGLIVAVGVMFAGLDLIRSGVKNTRPNPETLAILAWVLAAGVLVLVSL</sequence>
<evidence type="ECO:0000313" key="3">
    <source>
        <dbReference type="Proteomes" id="UP001501666"/>
    </source>
</evidence>
<proteinExistence type="predicted"/>
<organism evidence="2 3">
    <name type="scientific">Nonomuraea recticatena</name>
    <dbReference type="NCBI Taxonomy" id="46178"/>
    <lineage>
        <taxon>Bacteria</taxon>
        <taxon>Bacillati</taxon>
        <taxon>Actinomycetota</taxon>
        <taxon>Actinomycetes</taxon>
        <taxon>Streptosporangiales</taxon>
        <taxon>Streptosporangiaceae</taxon>
        <taxon>Nonomuraea</taxon>
    </lineage>
</organism>
<protein>
    <submittedName>
        <fullName evidence="2">Uncharacterized protein</fullName>
    </submittedName>
</protein>
<keyword evidence="1" id="KW-0472">Membrane</keyword>
<accession>A0ABN3RPG9</accession>
<dbReference type="EMBL" id="BAAATE010000006">
    <property type="protein sequence ID" value="GAA2657629.1"/>
    <property type="molecule type" value="Genomic_DNA"/>
</dbReference>
<evidence type="ECO:0000256" key="1">
    <source>
        <dbReference type="SAM" id="Phobius"/>
    </source>
</evidence>
<feature type="transmembrane region" description="Helical" evidence="1">
    <location>
        <begin position="12"/>
        <end position="44"/>
    </location>
</feature>
<dbReference type="Proteomes" id="UP001501666">
    <property type="component" value="Unassembled WGS sequence"/>
</dbReference>
<keyword evidence="1" id="KW-1133">Transmembrane helix</keyword>
<evidence type="ECO:0000313" key="2">
    <source>
        <dbReference type="EMBL" id="GAA2657629.1"/>
    </source>
</evidence>
<feature type="transmembrane region" description="Helical" evidence="1">
    <location>
        <begin position="79"/>
        <end position="96"/>
    </location>
</feature>
<keyword evidence="1" id="KW-0812">Transmembrane</keyword>
<reference evidence="2 3" key="1">
    <citation type="journal article" date="2019" name="Int. J. Syst. Evol. Microbiol.">
        <title>The Global Catalogue of Microorganisms (GCM) 10K type strain sequencing project: providing services to taxonomists for standard genome sequencing and annotation.</title>
        <authorList>
            <consortium name="The Broad Institute Genomics Platform"/>
            <consortium name="The Broad Institute Genome Sequencing Center for Infectious Disease"/>
            <person name="Wu L."/>
            <person name="Ma J."/>
        </authorList>
    </citation>
    <scope>NUCLEOTIDE SEQUENCE [LARGE SCALE GENOMIC DNA]</scope>
    <source>
        <strain evidence="2 3">JCM 6835</strain>
    </source>
</reference>
<feature type="transmembrane region" description="Helical" evidence="1">
    <location>
        <begin position="50"/>
        <end position="67"/>
    </location>
</feature>
<dbReference type="RefSeq" id="WP_346146569.1">
    <property type="nucleotide sequence ID" value="NZ_BAAATE010000006.1"/>
</dbReference>
<comment type="caution">
    <text evidence="2">The sequence shown here is derived from an EMBL/GenBank/DDBJ whole genome shotgun (WGS) entry which is preliminary data.</text>
</comment>
<dbReference type="PROSITE" id="PS51318">
    <property type="entry name" value="TAT"/>
    <property type="match status" value="1"/>
</dbReference>
<name>A0ABN3RPG9_9ACTN</name>
<dbReference type="InterPro" id="IPR006311">
    <property type="entry name" value="TAT_signal"/>
</dbReference>
<keyword evidence="3" id="KW-1185">Reference proteome</keyword>